<dbReference type="AlphaFoldDB" id="A0A927R6R2"/>
<proteinExistence type="predicted"/>
<protein>
    <submittedName>
        <fullName evidence="3">Membrane protease YdiL (CAAX protease family)</fullName>
    </submittedName>
</protein>
<dbReference type="RefSeq" id="WP_192749202.1">
    <property type="nucleotide sequence ID" value="NZ_BAABJL010000017.1"/>
</dbReference>
<dbReference type="GO" id="GO:0080120">
    <property type="term" value="P:CAAX-box protein maturation"/>
    <property type="evidence" value="ECO:0007669"/>
    <property type="project" value="UniProtKB-ARBA"/>
</dbReference>
<dbReference type="InterPro" id="IPR042150">
    <property type="entry name" value="MmRce1-like"/>
</dbReference>
<sequence length="281" mass="29675">MHFLRKTGVVSFGALTFGIAWIPWIVLAATHTDISTGTGAVVFAVAASGPSIAAVALWLRRPGVRIAARTRPRVSWACLALMGGALSPAAAAVILDPASIATHASSTVASVGGWLGVVAYTLVSGPLSEEFGWRGYLQPRLRLVMHHPLALTAVIGATWACWHLPLFFVPGTRQHDDGLLSYSGLCLLASFFPLSFVALLLTERLRGGVPAAILLHAAWNMTGALMPPTRGAGAVLQLAVLVAVALLLGAWWRRHPAPTATPALWGHGESGRLDREPAKRM</sequence>
<keyword evidence="1" id="KW-0812">Transmembrane</keyword>
<feature type="transmembrane region" description="Helical" evidence="1">
    <location>
        <begin position="38"/>
        <end position="59"/>
    </location>
</feature>
<keyword evidence="1" id="KW-0472">Membrane</keyword>
<accession>A0A927R6R2</accession>
<dbReference type="PANTHER" id="PTHR35797:SF1">
    <property type="entry name" value="PROTEASE"/>
    <property type="match status" value="1"/>
</dbReference>
<organism evidence="3 4">
    <name type="scientific">Actinopolymorpha pittospori</name>
    <dbReference type="NCBI Taxonomy" id="648752"/>
    <lineage>
        <taxon>Bacteria</taxon>
        <taxon>Bacillati</taxon>
        <taxon>Actinomycetota</taxon>
        <taxon>Actinomycetes</taxon>
        <taxon>Propionibacteriales</taxon>
        <taxon>Actinopolymorphaceae</taxon>
        <taxon>Actinopolymorpha</taxon>
    </lineage>
</organism>
<feature type="transmembrane region" description="Helical" evidence="1">
    <location>
        <begin position="180"/>
        <end position="201"/>
    </location>
</feature>
<comment type="caution">
    <text evidence="3">The sequence shown here is derived from an EMBL/GenBank/DDBJ whole genome shotgun (WGS) entry which is preliminary data.</text>
</comment>
<keyword evidence="1" id="KW-1133">Transmembrane helix</keyword>
<evidence type="ECO:0000313" key="4">
    <source>
        <dbReference type="Proteomes" id="UP000638648"/>
    </source>
</evidence>
<feature type="transmembrane region" description="Helical" evidence="1">
    <location>
        <begin position="208"/>
        <end position="226"/>
    </location>
</feature>
<dbReference type="GO" id="GO:0006508">
    <property type="term" value="P:proteolysis"/>
    <property type="evidence" value="ECO:0007669"/>
    <property type="project" value="UniProtKB-KW"/>
</dbReference>
<keyword evidence="4" id="KW-1185">Reference proteome</keyword>
<feature type="domain" description="CAAX prenyl protease 2/Lysostaphin resistance protein A-like" evidence="2">
    <location>
        <begin position="115"/>
        <end position="221"/>
    </location>
</feature>
<keyword evidence="3" id="KW-0645">Protease</keyword>
<evidence type="ECO:0000259" key="2">
    <source>
        <dbReference type="Pfam" id="PF02517"/>
    </source>
</evidence>
<dbReference type="Proteomes" id="UP000638648">
    <property type="component" value="Unassembled WGS sequence"/>
</dbReference>
<gene>
    <name evidence="3" type="ORF">HEB94_001560</name>
</gene>
<feature type="transmembrane region" description="Helical" evidence="1">
    <location>
        <begin position="149"/>
        <end position="168"/>
    </location>
</feature>
<dbReference type="EMBL" id="JADBEM010000001">
    <property type="protein sequence ID" value="MBE1604712.1"/>
    <property type="molecule type" value="Genomic_DNA"/>
</dbReference>
<feature type="transmembrane region" description="Helical" evidence="1">
    <location>
        <begin position="107"/>
        <end position="128"/>
    </location>
</feature>
<dbReference type="Pfam" id="PF02517">
    <property type="entry name" value="Rce1-like"/>
    <property type="match status" value="1"/>
</dbReference>
<dbReference type="GO" id="GO:0004175">
    <property type="term" value="F:endopeptidase activity"/>
    <property type="evidence" value="ECO:0007669"/>
    <property type="project" value="UniProtKB-ARBA"/>
</dbReference>
<dbReference type="PANTHER" id="PTHR35797">
    <property type="entry name" value="PROTEASE-RELATED"/>
    <property type="match status" value="1"/>
</dbReference>
<evidence type="ECO:0000256" key="1">
    <source>
        <dbReference type="SAM" id="Phobius"/>
    </source>
</evidence>
<dbReference type="InterPro" id="IPR003675">
    <property type="entry name" value="Rce1/LyrA-like_dom"/>
</dbReference>
<name>A0A927R6R2_9ACTN</name>
<feature type="transmembrane region" description="Helical" evidence="1">
    <location>
        <begin position="74"/>
        <end position="95"/>
    </location>
</feature>
<reference evidence="3" key="1">
    <citation type="submission" date="2020-10" db="EMBL/GenBank/DDBJ databases">
        <title>Sequencing the genomes of 1000 actinobacteria strains.</title>
        <authorList>
            <person name="Klenk H.-P."/>
        </authorList>
    </citation>
    <scope>NUCLEOTIDE SEQUENCE</scope>
    <source>
        <strain evidence="3">DSM 45354</strain>
    </source>
</reference>
<feature type="transmembrane region" description="Helical" evidence="1">
    <location>
        <begin position="232"/>
        <end position="252"/>
    </location>
</feature>
<evidence type="ECO:0000313" key="3">
    <source>
        <dbReference type="EMBL" id="MBE1604712.1"/>
    </source>
</evidence>
<keyword evidence="3" id="KW-0378">Hydrolase</keyword>